<dbReference type="Gene3D" id="3.10.129.10">
    <property type="entry name" value="Hotdog Thioesterase"/>
    <property type="match status" value="1"/>
</dbReference>
<reference evidence="10" key="1">
    <citation type="submission" date="2023-07" db="EMBL/GenBank/DDBJ databases">
        <title>Defluviimonas sediminis sp. nov., isolated from mangrove sediment.</title>
        <authorList>
            <person name="Liu L."/>
            <person name="Li J."/>
            <person name="Huang Y."/>
            <person name="Pan J."/>
            <person name="Li M."/>
        </authorList>
    </citation>
    <scope>NUCLEOTIDE SEQUENCE [LARGE SCALE GENOMIC DNA]</scope>
    <source>
        <strain evidence="10">FT324</strain>
    </source>
</reference>
<comment type="catalytic activity">
    <reaction evidence="7">
        <text>a medium-chain fatty acyl-CoA + H2O = a medium-chain fatty acid + CoA + H(+)</text>
        <dbReference type="Rhea" id="RHEA:68184"/>
        <dbReference type="ChEBI" id="CHEBI:15377"/>
        <dbReference type="ChEBI" id="CHEBI:15378"/>
        <dbReference type="ChEBI" id="CHEBI:57287"/>
        <dbReference type="ChEBI" id="CHEBI:59558"/>
        <dbReference type="ChEBI" id="CHEBI:90546"/>
    </reaction>
</comment>
<keyword evidence="10" id="KW-1185">Reference proteome</keyword>
<dbReference type="InterPro" id="IPR029069">
    <property type="entry name" value="HotDog_dom_sf"/>
</dbReference>
<evidence type="ECO:0000313" key="9">
    <source>
        <dbReference type="EMBL" id="MCT8329891.1"/>
    </source>
</evidence>
<dbReference type="EC" id="3.1.2.20" evidence="5"/>
<organism evidence="9 10">
    <name type="scientific">Albidovulum sediminis</name>
    <dbReference type="NCBI Taxonomy" id="3066345"/>
    <lineage>
        <taxon>Bacteria</taxon>
        <taxon>Pseudomonadati</taxon>
        <taxon>Pseudomonadota</taxon>
        <taxon>Alphaproteobacteria</taxon>
        <taxon>Rhodobacterales</taxon>
        <taxon>Paracoccaceae</taxon>
        <taxon>Albidovulum</taxon>
    </lineage>
</organism>
<dbReference type="NCBIfam" id="TIGR00369">
    <property type="entry name" value="unchar_dom_1"/>
    <property type="match status" value="1"/>
</dbReference>
<dbReference type="Pfam" id="PF03061">
    <property type="entry name" value="4HBT"/>
    <property type="match status" value="1"/>
</dbReference>
<evidence type="ECO:0000256" key="5">
    <source>
        <dbReference type="ARBA" id="ARBA00038894"/>
    </source>
</evidence>
<dbReference type="InterPro" id="IPR003736">
    <property type="entry name" value="PAAI_dom"/>
</dbReference>
<name>A0ABT2NLV8_9RHOB</name>
<evidence type="ECO:0000256" key="6">
    <source>
        <dbReference type="ARBA" id="ARBA00040062"/>
    </source>
</evidence>
<dbReference type="SUPFAM" id="SSF54637">
    <property type="entry name" value="Thioesterase/thiol ester dehydrase-isomerase"/>
    <property type="match status" value="1"/>
</dbReference>
<evidence type="ECO:0000259" key="8">
    <source>
        <dbReference type="Pfam" id="PF03061"/>
    </source>
</evidence>
<dbReference type="CDD" id="cd03443">
    <property type="entry name" value="PaaI_thioesterase"/>
    <property type="match status" value="1"/>
</dbReference>
<comment type="similarity">
    <text evidence="4">Belongs to the YigI thioesterase family.</text>
</comment>
<evidence type="ECO:0000256" key="1">
    <source>
        <dbReference type="ARBA" id="ARBA00022801"/>
    </source>
</evidence>
<comment type="catalytic activity">
    <reaction evidence="2">
        <text>a fatty acyl-CoA + H2O = a fatty acid + CoA + H(+)</text>
        <dbReference type="Rhea" id="RHEA:16781"/>
        <dbReference type="ChEBI" id="CHEBI:15377"/>
        <dbReference type="ChEBI" id="CHEBI:15378"/>
        <dbReference type="ChEBI" id="CHEBI:28868"/>
        <dbReference type="ChEBI" id="CHEBI:57287"/>
        <dbReference type="ChEBI" id="CHEBI:77636"/>
        <dbReference type="EC" id="3.1.2.20"/>
    </reaction>
</comment>
<sequence>MTTLSPAIDRKTRESFARQALMTTFGATILDLAPGACTLAAPILPLARQQHGVGHAGLTFALGDTAAGYAALTLMPEEAEVMTVEMKINLLAPAAGDRLVAAGRVIRAGRRISAVTAEVFAETGGSRDLIAILQGTMVPVTARART</sequence>
<feature type="domain" description="Thioesterase" evidence="8">
    <location>
        <begin position="51"/>
        <end position="125"/>
    </location>
</feature>
<dbReference type="EMBL" id="JAOCQF010000001">
    <property type="protein sequence ID" value="MCT8329891.1"/>
    <property type="molecule type" value="Genomic_DNA"/>
</dbReference>
<proteinExistence type="inferred from homology"/>
<evidence type="ECO:0000256" key="7">
    <source>
        <dbReference type="ARBA" id="ARBA00048062"/>
    </source>
</evidence>
<protein>
    <recommendedName>
        <fullName evidence="6">Medium/long-chain acyl-CoA thioesterase YigI</fullName>
        <ecNumber evidence="5">3.1.2.20</ecNumber>
    </recommendedName>
</protein>
<evidence type="ECO:0000256" key="4">
    <source>
        <dbReference type="ARBA" id="ARBA00038381"/>
    </source>
</evidence>
<dbReference type="Proteomes" id="UP001205601">
    <property type="component" value="Unassembled WGS sequence"/>
</dbReference>
<dbReference type="PANTHER" id="PTHR43240">
    <property type="entry name" value="1,4-DIHYDROXY-2-NAPHTHOYL-COA THIOESTERASE 1"/>
    <property type="match status" value="1"/>
</dbReference>
<gene>
    <name evidence="9" type="ORF">N5I32_10230</name>
</gene>
<comment type="caution">
    <text evidence="9">The sequence shown here is derived from an EMBL/GenBank/DDBJ whole genome shotgun (WGS) entry which is preliminary data.</text>
</comment>
<dbReference type="InterPro" id="IPR006683">
    <property type="entry name" value="Thioestr_dom"/>
</dbReference>
<evidence type="ECO:0000256" key="2">
    <source>
        <dbReference type="ARBA" id="ARBA00035880"/>
    </source>
</evidence>
<evidence type="ECO:0000313" key="10">
    <source>
        <dbReference type="Proteomes" id="UP001205601"/>
    </source>
</evidence>
<evidence type="ECO:0000256" key="3">
    <source>
        <dbReference type="ARBA" id="ARBA00036002"/>
    </source>
</evidence>
<accession>A0ABT2NLV8</accession>
<dbReference type="PANTHER" id="PTHR43240:SF20">
    <property type="entry name" value="MEDIUM_LONG-CHAIN ACYL-COA THIOESTERASE YIGI"/>
    <property type="match status" value="1"/>
</dbReference>
<comment type="catalytic activity">
    <reaction evidence="3">
        <text>a long-chain fatty acyl-CoA + H2O = a long-chain fatty acid + CoA + H(+)</text>
        <dbReference type="Rhea" id="RHEA:67680"/>
        <dbReference type="ChEBI" id="CHEBI:15377"/>
        <dbReference type="ChEBI" id="CHEBI:15378"/>
        <dbReference type="ChEBI" id="CHEBI:57287"/>
        <dbReference type="ChEBI" id="CHEBI:57560"/>
        <dbReference type="ChEBI" id="CHEBI:83139"/>
    </reaction>
</comment>
<keyword evidence="1" id="KW-0378">Hydrolase</keyword>